<dbReference type="NCBIfam" id="TIGR00732">
    <property type="entry name" value="dprA"/>
    <property type="match status" value="1"/>
</dbReference>
<dbReference type="Gene3D" id="3.40.50.450">
    <property type="match status" value="1"/>
</dbReference>
<dbReference type="PANTHER" id="PTHR43022">
    <property type="entry name" value="PROTEIN SMF"/>
    <property type="match status" value="1"/>
</dbReference>
<feature type="domain" description="Smf/DprA SLOG" evidence="3">
    <location>
        <begin position="86"/>
        <end position="293"/>
    </location>
</feature>
<accession>A0A1Q9AJQ2</accession>
<name>A0A1Q9AJQ2_9HYPH</name>
<proteinExistence type="inferred from homology"/>
<evidence type="ECO:0000313" key="5">
    <source>
        <dbReference type="EMBL" id="OLP55451.1"/>
    </source>
</evidence>
<protein>
    <submittedName>
        <fullName evidence="5">DNA protecting protein DprA</fullName>
    </submittedName>
</protein>
<dbReference type="RefSeq" id="WP_075634991.1">
    <property type="nucleotide sequence ID" value="NZ_MKIO01000029.1"/>
</dbReference>
<evidence type="ECO:0000313" key="6">
    <source>
        <dbReference type="Proteomes" id="UP000186143"/>
    </source>
</evidence>
<evidence type="ECO:0000259" key="4">
    <source>
        <dbReference type="Pfam" id="PF17782"/>
    </source>
</evidence>
<dbReference type="PANTHER" id="PTHR43022:SF1">
    <property type="entry name" value="PROTEIN SMF"/>
    <property type="match status" value="1"/>
</dbReference>
<dbReference type="Pfam" id="PF02481">
    <property type="entry name" value="DNA_processg_A"/>
    <property type="match status" value="1"/>
</dbReference>
<dbReference type="Gene3D" id="1.10.10.10">
    <property type="entry name" value="Winged helix-like DNA-binding domain superfamily/Winged helix DNA-binding domain"/>
    <property type="match status" value="1"/>
</dbReference>
<dbReference type="STRING" id="1672749.BJF92_23205"/>
<dbReference type="SUPFAM" id="SSF102405">
    <property type="entry name" value="MCP/YpsA-like"/>
    <property type="match status" value="1"/>
</dbReference>
<dbReference type="Proteomes" id="UP000186143">
    <property type="component" value="Unassembled WGS sequence"/>
</dbReference>
<organism evidence="5 6">
    <name type="scientific">Xaviernesmea rhizosphaerae</name>
    <dbReference type="NCBI Taxonomy" id="1672749"/>
    <lineage>
        <taxon>Bacteria</taxon>
        <taxon>Pseudomonadati</taxon>
        <taxon>Pseudomonadota</taxon>
        <taxon>Alphaproteobacteria</taxon>
        <taxon>Hyphomicrobiales</taxon>
        <taxon>Rhizobiaceae</taxon>
        <taxon>Rhizobium/Agrobacterium group</taxon>
        <taxon>Xaviernesmea</taxon>
    </lineage>
</organism>
<dbReference type="Pfam" id="PF17782">
    <property type="entry name" value="WHD_DprA"/>
    <property type="match status" value="1"/>
</dbReference>
<dbReference type="OrthoDB" id="9785707at2"/>
<reference evidence="5 6" key="1">
    <citation type="submission" date="2016-09" db="EMBL/GenBank/DDBJ databases">
        <title>Rhizobium sp. nov., a novel species isolated from the rice rhizosphere.</title>
        <authorList>
            <person name="Zhao J."/>
            <person name="Zhang X."/>
        </authorList>
    </citation>
    <scope>NUCLEOTIDE SEQUENCE [LARGE SCALE GENOMIC DNA]</scope>
    <source>
        <strain evidence="5 6">MH17</strain>
    </source>
</reference>
<comment type="caution">
    <text evidence="5">The sequence shown here is derived from an EMBL/GenBank/DDBJ whole genome shotgun (WGS) entry which is preliminary data.</text>
</comment>
<dbReference type="InterPro" id="IPR057666">
    <property type="entry name" value="DrpA_SLOG"/>
</dbReference>
<dbReference type="AlphaFoldDB" id="A0A1Q9AJQ2"/>
<evidence type="ECO:0000256" key="1">
    <source>
        <dbReference type="ARBA" id="ARBA00006525"/>
    </source>
</evidence>
<dbReference type="EMBL" id="MKIO01000029">
    <property type="protein sequence ID" value="OLP55451.1"/>
    <property type="molecule type" value="Genomic_DNA"/>
</dbReference>
<sequence>MDDAREGTGIVLTERQRLAWLRLIRSDNVGPATFRDLINHFGSAERALEALPELSRRGGAKRPIRVASREEAERELERAHQIGARFVGVGEPDYPPALRQIDGAPPLLCVKGHAPTGITPALGVVGARNASVSGAKFAAFLAREAGKAGYSVISGLARGIDAAAHRATLDFGTIAVLAGGLDRPYPPENLPLLSEIVEGRGLAISEMPLGWEPRARDFPRRNRLIAGVALGLLVVEAAARSGSLISARYAGDFGRLVFAVPGSPLDPRSEGTNRLIKEGAILTTGPADILEALAPLGRMARTVPPKADEPERPESPDMPTPDNHARAAILDALSPTPVEIDDLLRYTGLPAQTVYLILLELDLAGRLHRHAGGRVSLALGD</sequence>
<evidence type="ECO:0000259" key="3">
    <source>
        <dbReference type="Pfam" id="PF02481"/>
    </source>
</evidence>
<dbReference type="InterPro" id="IPR036388">
    <property type="entry name" value="WH-like_DNA-bd_sf"/>
</dbReference>
<feature type="compositionally biased region" description="Basic and acidic residues" evidence="2">
    <location>
        <begin position="306"/>
        <end position="315"/>
    </location>
</feature>
<comment type="similarity">
    <text evidence="1">Belongs to the DprA/Smf family.</text>
</comment>
<dbReference type="InterPro" id="IPR003488">
    <property type="entry name" value="DprA"/>
</dbReference>
<dbReference type="GO" id="GO:0009294">
    <property type="term" value="P:DNA-mediated transformation"/>
    <property type="evidence" value="ECO:0007669"/>
    <property type="project" value="InterPro"/>
</dbReference>
<feature type="region of interest" description="Disordered" evidence="2">
    <location>
        <begin position="302"/>
        <end position="323"/>
    </location>
</feature>
<dbReference type="InterPro" id="IPR041614">
    <property type="entry name" value="DprA_WH"/>
</dbReference>
<feature type="domain" description="DprA winged helix" evidence="4">
    <location>
        <begin position="314"/>
        <end position="373"/>
    </location>
</feature>
<evidence type="ECO:0000256" key="2">
    <source>
        <dbReference type="SAM" id="MobiDB-lite"/>
    </source>
</evidence>
<gene>
    <name evidence="5" type="ORF">BJF92_23205</name>
</gene>
<dbReference type="Pfam" id="PF21102">
    <property type="entry name" value="DprA_N"/>
    <property type="match status" value="1"/>
</dbReference>